<dbReference type="EnsemblPlants" id="ONIVA03G11840.1">
    <property type="protein sequence ID" value="ONIVA03G11840.1"/>
    <property type="gene ID" value="ONIVA03G11840"/>
</dbReference>
<proteinExistence type="predicted"/>
<dbReference type="HOGENOM" id="CLU_2324343_0_0_1"/>
<dbReference type="Gramene" id="ONIVA03G11840.1">
    <property type="protein sequence ID" value="ONIVA03G11840.1"/>
    <property type="gene ID" value="ONIVA03G11840"/>
</dbReference>
<reference evidence="1" key="2">
    <citation type="submission" date="2018-04" db="EMBL/GenBank/DDBJ databases">
        <title>OnivRS2 (Oryza nivara Reference Sequence Version 2).</title>
        <authorList>
            <person name="Zhang J."/>
            <person name="Kudrna D."/>
            <person name="Lee S."/>
            <person name="Talag J."/>
            <person name="Rajasekar S."/>
            <person name="Welchert J."/>
            <person name="Hsing Y.-I."/>
            <person name="Wing R.A."/>
        </authorList>
    </citation>
    <scope>NUCLEOTIDE SEQUENCE [LARGE SCALE GENOMIC DNA]</scope>
    <source>
        <strain evidence="1">SL10</strain>
    </source>
</reference>
<evidence type="ECO:0000313" key="1">
    <source>
        <dbReference type="EnsemblPlants" id="ONIVA03G11840.1"/>
    </source>
</evidence>
<accession>A0A0E0GJY7</accession>
<dbReference type="AlphaFoldDB" id="A0A0E0GJY7"/>
<dbReference type="STRING" id="4536.A0A0E0GJY7"/>
<evidence type="ECO:0000313" key="2">
    <source>
        <dbReference type="Proteomes" id="UP000006591"/>
    </source>
</evidence>
<keyword evidence="2" id="KW-1185">Reference proteome</keyword>
<reference evidence="1" key="1">
    <citation type="submission" date="2015-04" db="UniProtKB">
        <authorList>
            <consortium name="EnsemblPlants"/>
        </authorList>
    </citation>
    <scope>IDENTIFICATION</scope>
    <source>
        <strain evidence="1">SL10</strain>
    </source>
</reference>
<sequence length="99" mass="10574">MSGQNKVRVNAKAKVSAQHGGSARIDLQAIVPHSQSSTSASVRVTSGSASICVSAEEPAYAKSRRKTSVLPNCCKLSPCFFNPIRILYQTLPALLYLLP</sequence>
<name>A0A0E0GJY7_ORYNI</name>
<organism evidence="1">
    <name type="scientific">Oryza nivara</name>
    <name type="common">Indian wild rice</name>
    <name type="synonym">Oryza sativa f. spontanea</name>
    <dbReference type="NCBI Taxonomy" id="4536"/>
    <lineage>
        <taxon>Eukaryota</taxon>
        <taxon>Viridiplantae</taxon>
        <taxon>Streptophyta</taxon>
        <taxon>Embryophyta</taxon>
        <taxon>Tracheophyta</taxon>
        <taxon>Spermatophyta</taxon>
        <taxon>Magnoliopsida</taxon>
        <taxon>Liliopsida</taxon>
        <taxon>Poales</taxon>
        <taxon>Poaceae</taxon>
        <taxon>BOP clade</taxon>
        <taxon>Oryzoideae</taxon>
        <taxon>Oryzeae</taxon>
        <taxon>Oryzinae</taxon>
        <taxon>Oryza</taxon>
    </lineage>
</organism>
<protein>
    <submittedName>
        <fullName evidence="1">Uncharacterized protein</fullName>
    </submittedName>
</protein>
<dbReference type="Proteomes" id="UP000006591">
    <property type="component" value="Chromosome 3"/>
</dbReference>